<name>A0ACB9S9U3_9MYRT</name>
<gene>
    <name evidence="1" type="ORF">MLD38_005139</name>
</gene>
<evidence type="ECO:0000313" key="1">
    <source>
        <dbReference type="EMBL" id="KAI4387296.1"/>
    </source>
</evidence>
<comment type="caution">
    <text evidence="1">The sequence shown here is derived from an EMBL/GenBank/DDBJ whole genome shotgun (WGS) entry which is preliminary data.</text>
</comment>
<evidence type="ECO:0000313" key="2">
    <source>
        <dbReference type="Proteomes" id="UP001057402"/>
    </source>
</evidence>
<accession>A0ACB9S9U3</accession>
<dbReference type="Proteomes" id="UP001057402">
    <property type="component" value="Chromosome 2"/>
</dbReference>
<sequence>MLFSLEPTEISIANSSLHLVLTPLFVLLTFLSPVGAEVKSHTLGSDPVSLRFLESFGFSNTDRVVLSISSLRVSGPSSLLASRAGFFIVPKEAIPGLFLKMQIYPNSCPLDHTGHIIPLLVLQNLSSSAQSSINYTNSVPYPGQFDLYFANCMPPHSRVSMHAHVEFFNVNRHGSRNYLTIGQTELPAIYFASSITCISFLLICIWICLQNHRTVDGALLSMGLFLVMKILAKICSAKTYRCIEQTGLTHGWDMILLLMQFCVVLTFYVMIVTIFKRPLFSKPIATERGKKLVTMLLSILALDNMALVLMERFYPIPNQTGNMADTAPVCSILLLIGTICYVLMLLPIEAAVTLFEEASVEDENAVQDLGKLKWLRKSYLAMGVYFYLCVMFMVGLKLGLNYQHEWVGNAAEDMADFMFYVGVFCLVQLPENRDYLHLTEDAEKIAT</sequence>
<proteinExistence type="predicted"/>
<organism evidence="1 2">
    <name type="scientific">Melastoma candidum</name>
    <dbReference type="NCBI Taxonomy" id="119954"/>
    <lineage>
        <taxon>Eukaryota</taxon>
        <taxon>Viridiplantae</taxon>
        <taxon>Streptophyta</taxon>
        <taxon>Embryophyta</taxon>
        <taxon>Tracheophyta</taxon>
        <taxon>Spermatophyta</taxon>
        <taxon>Magnoliopsida</taxon>
        <taxon>eudicotyledons</taxon>
        <taxon>Gunneridae</taxon>
        <taxon>Pentapetalae</taxon>
        <taxon>rosids</taxon>
        <taxon>malvids</taxon>
        <taxon>Myrtales</taxon>
        <taxon>Melastomataceae</taxon>
        <taxon>Melastomatoideae</taxon>
        <taxon>Melastomateae</taxon>
        <taxon>Melastoma</taxon>
    </lineage>
</organism>
<keyword evidence="2" id="KW-1185">Reference proteome</keyword>
<reference evidence="2" key="1">
    <citation type="journal article" date="2023" name="Front. Plant Sci.">
        <title>Chromosomal-level genome assembly of Melastoma candidum provides insights into trichome evolution.</title>
        <authorList>
            <person name="Zhong Y."/>
            <person name="Wu W."/>
            <person name="Sun C."/>
            <person name="Zou P."/>
            <person name="Liu Y."/>
            <person name="Dai S."/>
            <person name="Zhou R."/>
        </authorList>
    </citation>
    <scope>NUCLEOTIDE SEQUENCE [LARGE SCALE GENOMIC DNA]</scope>
</reference>
<dbReference type="EMBL" id="CM042881">
    <property type="protein sequence ID" value="KAI4387296.1"/>
    <property type="molecule type" value="Genomic_DNA"/>
</dbReference>
<protein>
    <submittedName>
        <fullName evidence="1">Uncharacterized protein</fullName>
    </submittedName>
</protein>